<sequence>MTEASAPSTRERYPAFEFLLRHIDDAPTISHSRFQQDVVERVEETALGFALVGEIEGATKLLSTLRAYGVEPFHVSIEYSQFLKPCMYFAWDATLSWPDWIAEDDRTEASLLKLEEQGRRSWLERFSDEWVVDEETAKKGLVLADGGLCDALPNVPIGERVRIAEQWWKDGKFPYAASPNGPMHVRYASMSSWWRMGTFPYPYMQLFKSAGLMIALDIYLRLNRDEEAQNVLGRVCERFTLTDQAEMLAGSRTVWKKLLSGPEKPVLELLEIHPAKMRNAVSRSVSLLESRLANGPSRPFRNKGLKDLVHLVSAHTFENCPYDVLERYGAPRRRPKDYDGLLRDPCTGSEISQLESRLEISLPQDYKDFLAVTNGMDPVWNGSHLLKIFARADEIDYMNTDHLQGSAINLVREYDPPSRGGNMLDWPVIADELSFQGVPVSGTGTGGDLWLVKPELTTKCKDYFFKTYQERTKEQQKELDRVIHETYESMQAFEAMEWGLISWTTWGIEMVPYNGMRDMLERLAEQSMRIYRLWSHVFEPDFRIYCDE</sequence>
<accession>A0AA38XKJ2</accession>
<dbReference type="EMBL" id="JAPDRK010000002">
    <property type="protein sequence ID" value="KAJ9615182.1"/>
    <property type="molecule type" value="Genomic_DNA"/>
</dbReference>
<organism evidence="2 3">
    <name type="scientific">Cladophialophora chaetospira</name>
    <dbReference type="NCBI Taxonomy" id="386627"/>
    <lineage>
        <taxon>Eukaryota</taxon>
        <taxon>Fungi</taxon>
        <taxon>Dikarya</taxon>
        <taxon>Ascomycota</taxon>
        <taxon>Pezizomycotina</taxon>
        <taxon>Eurotiomycetes</taxon>
        <taxon>Chaetothyriomycetidae</taxon>
        <taxon>Chaetothyriales</taxon>
        <taxon>Herpotrichiellaceae</taxon>
        <taxon>Cladophialophora</taxon>
    </lineage>
</organism>
<evidence type="ECO:0000313" key="2">
    <source>
        <dbReference type="EMBL" id="KAJ9615182.1"/>
    </source>
</evidence>
<comment type="caution">
    <text evidence="2">The sequence shown here is derived from an EMBL/GenBank/DDBJ whole genome shotgun (WGS) entry which is preliminary data.</text>
</comment>
<dbReference type="Gene3D" id="3.40.1580.10">
    <property type="entry name" value="SMI1/KNR4-like"/>
    <property type="match status" value="1"/>
</dbReference>
<dbReference type="AlphaFoldDB" id="A0AA38XKJ2"/>
<dbReference type="SUPFAM" id="SSF160631">
    <property type="entry name" value="SMI1/KNR4-like"/>
    <property type="match status" value="1"/>
</dbReference>
<dbReference type="SMART" id="SM00860">
    <property type="entry name" value="SMI1_KNR4"/>
    <property type="match status" value="1"/>
</dbReference>
<proteinExistence type="predicted"/>
<feature type="domain" description="Knr4/Smi1-like" evidence="1">
    <location>
        <begin position="345"/>
        <end position="522"/>
    </location>
</feature>
<protein>
    <recommendedName>
        <fullName evidence="1">Knr4/Smi1-like domain-containing protein</fullName>
    </recommendedName>
</protein>
<dbReference type="InterPro" id="IPR037883">
    <property type="entry name" value="Knr4/Smi1-like_sf"/>
</dbReference>
<evidence type="ECO:0000259" key="1">
    <source>
        <dbReference type="SMART" id="SM00860"/>
    </source>
</evidence>
<dbReference type="Proteomes" id="UP001172673">
    <property type="component" value="Unassembled WGS sequence"/>
</dbReference>
<gene>
    <name evidence="2" type="ORF">H2200_001256</name>
</gene>
<reference evidence="2" key="1">
    <citation type="submission" date="2022-10" db="EMBL/GenBank/DDBJ databases">
        <title>Culturing micro-colonial fungi from biological soil crusts in the Mojave desert and describing Neophaeococcomyces mojavensis, and introducing the new genera and species Taxawa tesnikishii.</title>
        <authorList>
            <person name="Kurbessoian T."/>
            <person name="Stajich J.E."/>
        </authorList>
    </citation>
    <scope>NUCLEOTIDE SEQUENCE</scope>
    <source>
        <strain evidence="2">TK_41</strain>
    </source>
</reference>
<dbReference type="InterPro" id="IPR018958">
    <property type="entry name" value="Knr4/Smi1-like_dom"/>
</dbReference>
<keyword evidence="3" id="KW-1185">Reference proteome</keyword>
<name>A0AA38XKJ2_9EURO</name>
<evidence type="ECO:0000313" key="3">
    <source>
        <dbReference type="Proteomes" id="UP001172673"/>
    </source>
</evidence>
<dbReference type="Pfam" id="PF09346">
    <property type="entry name" value="SMI1_KNR4"/>
    <property type="match status" value="1"/>
</dbReference>